<gene>
    <name evidence="3" type="ORF">IHE55_22700</name>
</gene>
<name>A0ABS0NQD3_9ACTN</name>
<dbReference type="PANTHER" id="PTHR46696:SF1">
    <property type="entry name" value="CYTOCHROME P450 YJIB-RELATED"/>
    <property type="match status" value="1"/>
</dbReference>
<dbReference type="Gene3D" id="1.10.630.10">
    <property type="entry name" value="Cytochrome P450"/>
    <property type="match status" value="1"/>
</dbReference>
<dbReference type="InterPro" id="IPR036396">
    <property type="entry name" value="Cyt_P450_sf"/>
</dbReference>
<evidence type="ECO:0000313" key="4">
    <source>
        <dbReference type="Proteomes" id="UP000807371"/>
    </source>
</evidence>
<keyword evidence="2" id="KW-0503">Monooxygenase</keyword>
<dbReference type="PANTHER" id="PTHR46696">
    <property type="entry name" value="P450, PUTATIVE (EUROFUNG)-RELATED"/>
    <property type="match status" value="1"/>
</dbReference>
<evidence type="ECO:0000256" key="2">
    <source>
        <dbReference type="RuleBase" id="RU000461"/>
    </source>
</evidence>
<dbReference type="Pfam" id="PF00067">
    <property type="entry name" value="p450"/>
    <property type="match status" value="2"/>
</dbReference>
<dbReference type="Proteomes" id="UP000807371">
    <property type="component" value="Unassembled WGS sequence"/>
</dbReference>
<dbReference type="PRINTS" id="PR00359">
    <property type="entry name" value="BP450"/>
</dbReference>
<organism evidence="3 4">
    <name type="scientific">Streptomyces pactum</name>
    <dbReference type="NCBI Taxonomy" id="68249"/>
    <lineage>
        <taxon>Bacteria</taxon>
        <taxon>Bacillati</taxon>
        <taxon>Actinomycetota</taxon>
        <taxon>Actinomycetes</taxon>
        <taxon>Kitasatosporales</taxon>
        <taxon>Streptomycetaceae</taxon>
        <taxon>Streptomyces</taxon>
    </lineage>
</organism>
<proteinExistence type="inferred from homology"/>
<keyword evidence="2" id="KW-0560">Oxidoreductase</keyword>
<evidence type="ECO:0000313" key="3">
    <source>
        <dbReference type="EMBL" id="MBH5337418.1"/>
    </source>
</evidence>
<keyword evidence="2" id="KW-0408">Iron</keyword>
<dbReference type="InterPro" id="IPR002397">
    <property type="entry name" value="Cyt_P450_B"/>
</dbReference>
<dbReference type="PRINTS" id="PR00385">
    <property type="entry name" value="P450"/>
</dbReference>
<reference evidence="3 4" key="1">
    <citation type="submission" date="2020-09" db="EMBL/GenBank/DDBJ databases">
        <title>Biosynthesis of the nuclear factor of activated T cells inhibitor NFAT-133 and its congeners in Streptomyces pactum.</title>
        <authorList>
            <person name="Zhou W."/>
            <person name="Posri P."/>
            <person name="Abugrain M.E."/>
            <person name="Weisberg A.J."/>
            <person name="Chang J.H."/>
            <person name="Mahmud T."/>
        </authorList>
    </citation>
    <scope>NUCLEOTIDE SEQUENCE [LARGE SCALE GENOMIC DNA]</scope>
    <source>
        <strain evidence="3 4">ATCC 27456</strain>
    </source>
</reference>
<comment type="caution">
    <text evidence="3">The sequence shown here is derived from an EMBL/GenBank/DDBJ whole genome shotgun (WGS) entry which is preliminary data.</text>
</comment>
<protein>
    <submittedName>
        <fullName evidence="3">Cytochrome P450</fullName>
    </submittedName>
</protein>
<dbReference type="InterPro" id="IPR017972">
    <property type="entry name" value="Cyt_P450_CS"/>
</dbReference>
<comment type="similarity">
    <text evidence="1 2">Belongs to the cytochrome P450 family.</text>
</comment>
<dbReference type="CDD" id="cd11029">
    <property type="entry name" value="CYP107-like"/>
    <property type="match status" value="1"/>
</dbReference>
<keyword evidence="2" id="KW-0479">Metal-binding</keyword>
<dbReference type="SUPFAM" id="SSF48264">
    <property type="entry name" value="Cytochrome P450"/>
    <property type="match status" value="1"/>
</dbReference>
<sequence>MERQTSPSGTVVIDPTGSDIHAEGDRIRAQGPATRVELPGGVVAWAVSTQPLLKKLLTDPRVSKDPRQHWPAWINGEISPEWPLFTWVAVQNMFTAYGTDHRRLRTLVAKAFTPRRIADLRPRIEEMTAELLDRLAADGADGRVVDLREGYAYPIPIQVICELFGIDDEPTRLRLRRCVDSIFHTSADPEEVTATYGEVYAILGELVERKRRTPGDDLTTGLITARDEDGDSRLSEQELTDTLLLVISAGHETTVNLLDNAIHALLTHPEQLEHVRAGRASWDDVIEETLRVQAPVANLPLRYAVEDIELEGGLVLRKGDAIVAAYAAAGRDPELHGPDAHVFDVTRRLKDHLAFGHGVHFCLGAPLARMEAAIALPALFERFPGLTLAAGPEGLKPVDSFISNGHRALPATITPPRD</sequence>
<accession>A0ABS0NQD3</accession>
<dbReference type="PROSITE" id="PS00086">
    <property type="entry name" value="CYTOCHROME_P450"/>
    <property type="match status" value="1"/>
</dbReference>
<dbReference type="InterPro" id="IPR001128">
    <property type="entry name" value="Cyt_P450"/>
</dbReference>
<evidence type="ECO:0000256" key="1">
    <source>
        <dbReference type="ARBA" id="ARBA00010617"/>
    </source>
</evidence>
<keyword evidence="4" id="KW-1185">Reference proteome</keyword>
<dbReference type="EMBL" id="JACYXC010000001">
    <property type="protein sequence ID" value="MBH5337418.1"/>
    <property type="molecule type" value="Genomic_DNA"/>
</dbReference>
<keyword evidence="2" id="KW-0349">Heme</keyword>